<dbReference type="OrthoDB" id="9758917at2"/>
<dbReference type="Pfam" id="PF13365">
    <property type="entry name" value="Trypsin_2"/>
    <property type="match status" value="1"/>
</dbReference>
<proteinExistence type="inferred from homology"/>
<keyword evidence="4" id="KW-0720">Serine protease</keyword>
<dbReference type="InterPro" id="IPR009003">
    <property type="entry name" value="Peptidase_S1_PA"/>
</dbReference>
<dbReference type="InterPro" id="IPR001940">
    <property type="entry name" value="Peptidase_S1C"/>
</dbReference>
<sequence>MTAKQRPKSTLSDMFTQYFLKPALLGVVVAFIVLWVLTREPSSQQQPPLNSSELVSFSSAFQKAAPAVVNIYTAQSVRDGRLRSQPATAMRLGSGIIVDSGGYILTALHVVQNVDQIEVALQDGRLFGAQLVGSDELTDLAVLRIDASNLPIITVNQEYNPRAGDVVLAIGNPYNLGQTVTQGIISATGRISLGSPYAEFIQIDAAINEGNSGGAVVNTRGELVGIASASYQSEFSSRGSQGIYFALAYPLAQRIMRQLIDEGTVTRGFLGITAGQYYSDDIGARGLQVDEVVEQGPAYRAGLRVGDLIYEISGRAVTSVNQGLDLVAEAAPGTELEIKFYRGNRQMSVVVTIEQLQ</sequence>
<dbReference type="SUPFAM" id="SSF50494">
    <property type="entry name" value="Trypsin-like serine proteases"/>
    <property type="match status" value="1"/>
</dbReference>
<dbReference type="PANTHER" id="PTHR22939:SF101">
    <property type="entry name" value="PERIPLASMIC PH-DEPENDENT SERINE ENDOPROTEASE DEGQ"/>
    <property type="match status" value="1"/>
</dbReference>
<dbReference type="SUPFAM" id="SSF50156">
    <property type="entry name" value="PDZ domain-like"/>
    <property type="match status" value="1"/>
</dbReference>
<feature type="transmembrane region" description="Helical" evidence="5">
    <location>
        <begin position="18"/>
        <end position="37"/>
    </location>
</feature>
<dbReference type="Gene3D" id="2.30.42.10">
    <property type="match status" value="1"/>
</dbReference>
<evidence type="ECO:0000256" key="5">
    <source>
        <dbReference type="SAM" id="Phobius"/>
    </source>
</evidence>
<dbReference type="GO" id="GO:0006515">
    <property type="term" value="P:protein quality control for misfolded or incompletely synthesized proteins"/>
    <property type="evidence" value="ECO:0007669"/>
    <property type="project" value="TreeGrafter"/>
</dbReference>
<dbReference type="GO" id="GO:0042597">
    <property type="term" value="C:periplasmic space"/>
    <property type="evidence" value="ECO:0007669"/>
    <property type="project" value="TreeGrafter"/>
</dbReference>
<dbReference type="Pfam" id="PF17820">
    <property type="entry name" value="PDZ_6"/>
    <property type="match status" value="1"/>
</dbReference>
<evidence type="ECO:0000256" key="1">
    <source>
        <dbReference type="ARBA" id="ARBA00010541"/>
    </source>
</evidence>
<organism evidence="7 8">
    <name type="scientific">Aliidiomarina iranensis</name>
    <dbReference type="NCBI Taxonomy" id="1434071"/>
    <lineage>
        <taxon>Bacteria</taxon>
        <taxon>Pseudomonadati</taxon>
        <taxon>Pseudomonadota</taxon>
        <taxon>Gammaproteobacteria</taxon>
        <taxon>Alteromonadales</taxon>
        <taxon>Idiomarinaceae</taxon>
        <taxon>Aliidiomarina</taxon>
    </lineage>
</organism>
<dbReference type="InterPro" id="IPR001478">
    <property type="entry name" value="PDZ"/>
</dbReference>
<dbReference type="PANTHER" id="PTHR22939">
    <property type="entry name" value="SERINE PROTEASE FAMILY S1C HTRA-RELATED"/>
    <property type="match status" value="1"/>
</dbReference>
<dbReference type="PRINTS" id="PR00834">
    <property type="entry name" value="PROTEASES2C"/>
</dbReference>
<keyword evidence="5" id="KW-0472">Membrane</keyword>
<keyword evidence="5" id="KW-0812">Transmembrane</keyword>
<dbReference type="GO" id="GO:0004252">
    <property type="term" value="F:serine-type endopeptidase activity"/>
    <property type="evidence" value="ECO:0007669"/>
    <property type="project" value="InterPro"/>
</dbReference>
<comment type="similarity">
    <text evidence="1">Belongs to the peptidase S1C family.</text>
</comment>
<evidence type="ECO:0000256" key="3">
    <source>
        <dbReference type="ARBA" id="ARBA00022801"/>
    </source>
</evidence>
<dbReference type="InterPro" id="IPR036034">
    <property type="entry name" value="PDZ_sf"/>
</dbReference>
<evidence type="ECO:0000313" key="8">
    <source>
        <dbReference type="Proteomes" id="UP000288395"/>
    </source>
</evidence>
<comment type="caution">
    <text evidence="7">The sequence shown here is derived from an EMBL/GenBank/DDBJ whole genome shotgun (WGS) entry which is preliminary data.</text>
</comment>
<dbReference type="InterPro" id="IPR041489">
    <property type="entry name" value="PDZ_6"/>
</dbReference>
<keyword evidence="8" id="KW-1185">Reference proteome</keyword>
<dbReference type="Proteomes" id="UP000288395">
    <property type="component" value="Unassembled WGS sequence"/>
</dbReference>
<keyword evidence="2 7" id="KW-0645">Protease</keyword>
<evidence type="ECO:0000259" key="6">
    <source>
        <dbReference type="PROSITE" id="PS50106"/>
    </source>
</evidence>
<dbReference type="InterPro" id="IPR043504">
    <property type="entry name" value="Peptidase_S1_PA_chymotrypsin"/>
</dbReference>
<dbReference type="PROSITE" id="PS50106">
    <property type="entry name" value="PDZ"/>
    <property type="match status" value="1"/>
</dbReference>
<name>A0A432W2R1_9GAMM</name>
<evidence type="ECO:0000313" key="7">
    <source>
        <dbReference type="EMBL" id="RUO23500.1"/>
    </source>
</evidence>
<gene>
    <name evidence="7" type="ORF">CWE08_02310</name>
</gene>
<dbReference type="EMBL" id="PIPJ01000001">
    <property type="protein sequence ID" value="RUO23500.1"/>
    <property type="molecule type" value="Genomic_DNA"/>
</dbReference>
<dbReference type="Gene3D" id="2.40.10.10">
    <property type="entry name" value="Trypsin-like serine proteases"/>
    <property type="match status" value="2"/>
</dbReference>
<keyword evidence="3" id="KW-0378">Hydrolase</keyword>
<dbReference type="RefSeq" id="WP_126765203.1">
    <property type="nucleotide sequence ID" value="NZ_PIPJ01000001.1"/>
</dbReference>
<protein>
    <submittedName>
        <fullName evidence="7">Serine protease</fullName>
    </submittedName>
</protein>
<keyword evidence="5" id="KW-1133">Transmembrane helix</keyword>
<accession>A0A432W2R1</accession>
<dbReference type="AlphaFoldDB" id="A0A432W2R1"/>
<evidence type="ECO:0000256" key="4">
    <source>
        <dbReference type="ARBA" id="ARBA00022825"/>
    </source>
</evidence>
<reference evidence="8" key="1">
    <citation type="journal article" date="2018" name="Front. Microbiol.">
        <title>Genome-Based Analysis Reveals the Taxonomy and Diversity of the Family Idiomarinaceae.</title>
        <authorList>
            <person name="Liu Y."/>
            <person name="Lai Q."/>
            <person name="Shao Z."/>
        </authorList>
    </citation>
    <scope>NUCLEOTIDE SEQUENCE [LARGE SCALE GENOMIC DNA]</scope>
    <source>
        <strain evidence="8">GBPy7</strain>
    </source>
</reference>
<dbReference type="SMART" id="SM00228">
    <property type="entry name" value="PDZ"/>
    <property type="match status" value="1"/>
</dbReference>
<feature type="domain" description="PDZ" evidence="6">
    <location>
        <begin position="259"/>
        <end position="342"/>
    </location>
</feature>
<evidence type="ECO:0000256" key="2">
    <source>
        <dbReference type="ARBA" id="ARBA00022670"/>
    </source>
</evidence>